<dbReference type="eggNOG" id="ENOG503395Y">
    <property type="taxonomic scope" value="Bacteria"/>
</dbReference>
<organism evidence="2 3">
    <name type="scientific">Allokutzneria albata</name>
    <name type="common">Kibdelosporangium albatum</name>
    <dbReference type="NCBI Taxonomy" id="211114"/>
    <lineage>
        <taxon>Bacteria</taxon>
        <taxon>Bacillati</taxon>
        <taxon>Actinomycetota</taxon>
        <taxon>Actinomycetes</taxon>
        <taxon>Pseudonocardiales</taxon>
        <taxon>Pseudonocardiaceae</taxon>
        <taxon>Allokutzneria</taxon>
    </lineage>
</organism>
<dbReference type="SUPFAM" id="SSF50118">
    <property type="entry name" value="Cell growth inhibitor/plasmid maintenance toxic component"/>
    <property type="match status" value="1"/>
</dbReference>
<sequence>MGHLWKELAMHASVGDRIRIHSRSVGVGERAGDILEVRGPDGAPPYKVRFGDGHESLVYPGPDCLIEPREPED</sequence>
<dbReference type="Proteomes" id="UP000183376">
    <property type="component" value="Chromosome I"/>
</dbReference>
<dbReference type="Gene3D" id="2.30.30.440">
    <property type="entry name" value="Domain of unknown function DUF1918"/>
    <property type="match status" value="1"/>
</dbReference>
<protein>
    <recommendedName>
        <fullName evidence="1">DUF1918 domain-containing protein</fullName>
    </recommendedName>
</protein>
<dbReference type="AlphaFoldDB" id="A0A1G9YCN3"/>
<dbReference type="STRING" id="211114.SAMN04489726_4745"/>
<name>A0A1G9YCN3_ALLAB</name>
<dbReference type="EMBL" id="LT629701">
    <property type="protein sequence ID" value="SDN06878.1"/>
    <property type="molecule type" value="Genomic_DNA"/>
</dbReference>
<accession>A0A1G9YCN3</accession>
<feature type="domain" description="DUF1918" evidence="1">
    <location>
        <begin position="10"/>
        <end position="66"/>
    </location>
</feature>
<keyword evidence="3" id="KW-1185">Reference proteome</keyword>
<evidence type="ECO:0000259" key="1">
    <source>
        <dbReference type="Pfam" id="PF08940"/>
    </source>
</evidence>
<reference evidence="2 3" key="1">
    <citation type="submission" date="2016-10" db="EMBL/GenBank/DDBJ databases">
        <authorList>
            <person name="de Groot N.N."/>
        </authorList>
    </citation>
    <scope>NUCLEOTIDE SEQUENCE [LARGE SCALE GENOMIC DNA]</scope>
    <source>
        <strain evidence="2 3">DSM 44149</strain>
    </source>
</reference>
<proteinExistence type="predicted"/>
<evidence type="ECO:0000313" key="2">
    <source>
        <dbReference type="EMBL" id="SDN06878.1"/>
    </source>
</evidence>
<evidence type="ECO:0000313" key="3">
    <source>
        <dbReference type="Proteomes" id="UP000183376"/>
    </source>
</evidence>
<dbReference type="Pfam" id="PF08940">
    <property type="entry name" value="DUF1918"/>
    <property type="match status" value="1"/>
</dbReference>
<dbReference type="InterPro" id="IPR015035">
    <property type="entry name" value="DUF1918"/>
</dbReference>
<gene>
    <name evidence="2" type="ORF">SAMN04489726_4745</name>
</gene>